<evidence type="ECO:0000313" key="1">
    <source>
        <dbReference type="EMBL" id="KAK3043952.1"/>
    </source>
</evidence>
<name>A0ACC3CRZ0_9PEZI</name>
<accession>A0ACC3CRZ0</accession>
<keyword evidence="2" id="KW-1185">Reference proteome</keyword>
<sequence>MGRLVNAGFGGSKEEVLLFSDFGSKVTTWSLKTGRSVEIRDPKFAHRGYGFRPKTGLFALLSRPGPQDVLTLHAPGTYFVLKTMQLPSVDAQGLKWSPDGRWLVIWDTPSVGCNIYVYTADGHLFRTYSGDAGNDGLGLGMKSIGWSAAGDYLALCG</sequence>
<dbReference type="Proteomes" id="UP001186974">
    <property type="component" value="Unassembled WGS sequence"/>
</dbReference>
<feature type="non-terminal residue" evidence="1">
    <location>
        <position position="157"/>
    </location>
</feature>
<comment type="caution">
    <text evidence="1">The sequence shown here is derived from an EMBL/GenBank/DDBJ whole genome shotgun (WGS) entry which is preliminary data.</text>
</comment>
<organism evidence="1 2">
    <name type="scientific">Coniosporium uncinatum</name>
    <dbReference type="NCBI Taxonomy" id="93489"/>
    <lineage>
        <taxon>Eukaryota</taxon>
        <taxon>Fungi</taxon>
        <taxon>Dikarya</taxon>
        <taxon>Ascomycota</taxon>
        <taxon>Pezizomycotina</taxon>
        <taxon>Dothideomycetes</taxon>
        <taxon>Dothideomycetes incertae sedis</taxon>
        <taxon>Coniosporium</taxon>
    </lineage>
</organism>
<gene>
    <name evidence="1" type="ORF">LTS18_002571</name>
</gene>
<protein>
    <submittedName>
        <fullName evidence="1">Uncharacterized protein</fullName>
    </submittedName>
</protein>
<evidence type="ECO:0000313" key="2">
    <source>
        <dbReference type="Proteomes" id="UP001186974"/>
    </source>
</evidence>
<reference evidence="1" key="1">
    <citation type="submission" date="2024-09" db="EMBL/GenBank/DDBJ databases">
        <title>Black Yeasts Isolated from many extreme environments.</title>
        <authorList>
            <person name="Coleine C."/>
            <person name="Stajich J.E."/>
            <person name="Selbmann L."/>
        </authorList>
    </citation>
    <scope>NUCLEOTIDE SEQUENCE</scope>
    <source>
        <strain evidence="1">CCFEE 5737</strain>
    </source>
</reference>
<proteinExistence type="predicted"/>
<dbReference type="EMBL" id="JAWDJW010012640">
    <property type="protein sequence ID" value="KAK3043952.1"/>
    <property type="molecule type" value="Genomic_DNA"/>
</dbReference>